<dbReference type="REBASE" id="218852">
    <property type="entry name" value="M.AmaH3ORF23P"/>
</dbReference>
<dbReference type="InterPro" id="IPR003356">
    <property type="entry name" value="DNA_methylase_A-5"/>
</dbReference>
<dbReference type="InterPro" id="IPR002052">
    <property type="entry name" value="DNA_methylase_N6_adenine_CS"/>
</dbReference>
<dbReference type="KEGG" id="amah:DLM_3405"/>
<comment type="similarity">
    <text evidence="1">Belongs to the N(4)/N(6)-methyltransferase family.</text>
</comment>
<evidence type="ECO:0000256" key="6">
    <source>
        <dbReference type="ARBA" id="ARBA00022747"/>
    </source>
</evidence>
<proteinExistence type="inferred from homology"/>
<dbReference type="SUPFAM" id="SSF53335">
    <property type="entry name" value="S-adenosyl-L-methionine-dependent methyltransferases"/>
    <property type="match status" value="1"/>
</dbReference>
<dbReference type="OrthoDB" id="9784823at2"/>
<dbReference type="Pfam" id="PF12161">
    <property type="entry name" value="HsdM_N"/>
    <property type="match status" value="1"/>
</dbReference>
<name>A0A3G9GHP9_9NEIS</name>
<comment type="catalytic activity">
    <reaction evidence="7">
        <text>a 2'-deoxyadenosine in DNA + S-adenosyl-L-methionine = an N(6)-methyl-2'-deoxyadenosine in DNA + S-adenosyl-L-homocysteine + H(+)</text>
        <dbReference type="Rhea" id="RHEA:15197"/>
        <dbReference type="Rhea" id="RHEA-COMP:12418"/>
        <dbReference type="Rhea" id="RHEA-COMP:12419"/>
        <dbReference type="ChEBI" id="CHEBI:15378"/>
        <dbReference type="ChEBI" id="CHEBI:57856"/>
        <dbReference type="ChEBI" id="CHEBI:59789"/>
        <dbReference type="ChEBI" id="CHEBI:90615"/>
        <dbReference type="ChEBI" id="CHEBI:90616"/>
        <dbReference type="EC" id="2.1.1.72"/>
    </reaction>
</comment>
<dbReference type="Pfam" id="PF02384">
    <property type="entry name" value="N6_Mtase"/>
    <property type="match status" value="1"/>
</dbReference>
<dbReference type="AlphaFoldDB" id="A0A3G9GHP9"/>
<evidence type="ECO:0000256" key="5">
    <source>
        <dbReference type="ARBA" id="ARBA00022691"/>
    </source>
</evidence>
<dbReference type="RefSeq" id="WP_089085124.1">
    <property type="nucleotide sequence ID" value="NZ_AP018823.1"/>
</dbReference>
<evidence type="ECO:0000313" key="11">
    <source>
        <dbReference type="Proteomes" id="UP000198290"/>
    </source>
</evidence>
<dbReference type="Proteomes" id="UP000198290">
    <property type="component" value="Chromosome"/>
</dbReference>
<keyword evidence="3 10" id="KW-0489">Methyltransferase</keyword>
<dbReference type="InterPro" id="IPR051537">
    <property type="entry name" value="DNA_Adenine_Mtase"/>
</dbReference>
<gene>
    <name evidence="10" type="ORF">DLM_3405</name>
</gene>
<protein>
    <recommendedName>
        <fullName evidence="2">site-specific DNA-methyltransferase (adenine-specific)</fullName>
        <ecNumber evidence="2">2.1.1.72</ecNumber>
    </recommendedName>
</protein>
<feature type="domain" description="DNA methylase adenine-specific" evidence="8">
    <location>
        <begin position="165"/>
        <end position="490"/>
    </location>
</feature>
<dbReference type="GO" id="GO:0003677">
    <property type="term" value="F:DNA binding"/>
    <property type="evidence" value="ECO:0007669"/>
    <property type="project" value="InterPro"/>
</dbReference>
<dbReference type="EMBL" id="AP018823">
    <property type="protein sequence ID" value="BBF86995.1"/>
    <property type="molecule type" value="Genomic_DNA"/>
</dbReference>
<accession>A0A3G9GHP9</accession>
<dbReference type="PANTHER" id="PTHR42933">
    <property type="entry name" value="SLR6095 PROTEIN"/>
    <property type="match status" value="1"/>
</dbReference>
<dbReference type="InterPro" id="IPR029063">
    <property type="entry name" value="SAM-dependent_MTases_sf"/>
</dbReference>
<evidence type="ECO:0000256" key="1">
    <source>
        <dbReference type="ARBA" id="ARBA00006594"/>
    </source>
</evidence>
<dbReference type="InterPro" id="IPR022749">
    <property type="entry name" value="D12N6_MeTrfase_N"/>
</dbReference>
<organism evidence="10 11">
    <name type="scientific">Aquitalea magnusonii</name>
    <dbReference type="NCBI Taxonomy" id="332411"/>
    <lineage>
        <taxon>Bacteria</taxon>
        <taxon>Pseudomonadati</taxon>
        <taxon>Pseudomonadota</taxon>
        <taxon>Betaproteobacteria</taxon>
        <taxon>Neisseriales</taxon>
        <taxon>Chromobacteriaceae</taxon>
        <taxon>Aquitalea</taxon>
    </lineage>
</organism>
<evidence type="ECO:0000256" key="7">
    <source>
        <dbReference type="ARBA" id="ARBA00047942"/>
    </source>
</evidence>
<dbReference type="PANTHER" id="PTHR42933:SF3">
    <property type="entry name" value="TYPE I RESTRICTION ENZYME MJAVIII METHYLASE SUBUNIT"/>
    <property type="match status" value="1"/>
</dbReference>
<keyword evidence="6" id="KW-0680">Restriction system</keyword>
<evidence type="ECO:0000256" key="3">
    <source>
        <dbReference type="ARBA" id="ARBA00022603"/>
    </source>
</evidence>
<evidence type="ECO:0000256" key="2">
    <source>
        <dbReference type="ARBA" id="ARBA00011900"/>
    </source>
</evidence>
<dbReference type="PROSITE" id="PS00092">
    <property type="entry name" value="N6_MTASE"/>
    <property type="match status" value="1"/>
</dbReference>
<dbReference type="Gene3D" id="3.40.50.150">
    <property type="entry name" value="Vaccinia Virus protein VP39"/>
    <property type="match status" value="1"/>
</dbReference>
<evidence type="ECO:0000313" key="10">
    <source>
        <dbReference type="EMBL" id="BBF86995.1"/>
    </source>
</evidence>
<keyword evidence="5" id="KW-0949">S-adenosyl-L-methionine</keyword>
<reference evidence="10 11" key="2">
    <citation type="journal article" date="2017" name="Genome Announc.">
        <title>Draft genome sequence of Aquitalea magnusonii strain H3, a plant growth-promoting bacterium of duckweed Lemna minor.</title>
        <authorList>
            <person name="Ishizawa H."/>
            <person name="Kuroda M."/>
            <person name="Ike M."/>
        </authorList>
    </citation>
    <scope>NUCLEOTIDE SEQUENCE [LARGE SCALE GENOMIC DNA]</scope>
    <source>
        <strain evidence="10 11">H3</strain>
    </source>
</reference>
<dbReference type="EC" id="2.1.1.72" evidence="2"/>
<keyword evidence="4 10" id="KW-0808">Transferase</keyword>
<keyword evidence="11" id="KW-1185">Reference proteome</keyword>
<evidence type="ECO:0000256" key="4">
    <source>
        <dbReference type="ARBA" id="ARBA00022679"/>
    </source>
</evidence>
<dbReference type="GO" id="GO:0032259">
    <property type="term" value="P:methylation"/>
    <property type="evidence" value="ECO:0007669"/>
    <property type="project" value="UniProtKB-KW"/>
</dbReference>
<reference evidence="11" key="3">
    <citation type="journal article" date="2017" name="Plant Physiol. Biochem.">
        <title>Differential oxidative and antioxidative response of duckweed Lemna minor toward plant growth promoting/inhibiting bacteria.</title>
        <authorList>
            <person name="Ishizawa H."/>
            <person name="Kuroda M."/>
            <person name="Morikawa M."/>
            <person name="Ike M."/>
        </authorList>
    </citation>
    <scope>NUCLEOTIDE SEQUENCE [LARGE SCALE GENOMIC DNA]</scope>
    <source>
        <strain evidence="11">H3</strain>
    </source>
</reference>
<reference evidence="11" key="1">
    <citation type="journal article" date="2017" name="Biotechnol. Biofuels">
        <title>Evaluation of environmental bacterial communities as a factor affecting the growth of duckweed Lemna minor.</title>
        <authorList>
            <person name="Ishizawa H."/>
            <person name="Kuroda M."/>
            <person name="Morikawa M."/>
            <person name="Ike M."/>
        </authorList>
    </citation>
    <scope>NUCLEOTIDE SEQUENCE [LARGE SCALE GENOMIC DNA]</scope>
    <source>
        <strain evidence="11">H3</strain>
    </source>
</reference>
<dbReference type="GO" id="GO:0008170">
    <property type="term" value="F:N-methyltransferase activity"/>
    <property type="evidence" value="ECO:0007669"/>
    <property type="project" value="InterPro"/>
</dbReference>
<sequence length="746" mass="83839">MQSTQHQNLVDFIWNIANKLRGPYRPPQYRRVMLPLIVLRRFDLVLAENKQKVLDEKKRLEDKGITGPALEKALSRIAAADSKQELFNTSGFTFEKLLGDAPNIAGNLIAYIQGFSPRARDIFDKFEFETEIAKLDEANRLYLIIKEFCASSIDLSPKSISNLQMGYLFEELVRKFNEQANEEAGDHFTPREVIRLMVQLLFTGEDGIYEKGIYRSVYDPTAGTGGMLSESEKFICGDGVTTGLNPDANIELFGQEYNPESYAICCSDLLIKDEPINNLIYGDTLGIKDAKNKISGFMPFDGHPGKRFHYMLANPPFGVEWKPEEDFVREEYKQLGFAGRFGAGLPRINDGSLLFLQHMISKMHQPPKLVDGKNVGGDGSKIAIVFNGSPLFTGDAGSGESNIRRWIIERDMLDAIVALPDQMFYNTGIYTYVWIVTNKKPAHRQGLVQLIDGTRHYKKMEPKSLGNKRNELSDQHIKELVRLYAEHEHDAESEVLVDGKPERRICSKLFKNHEFGFLKITVERPLRLNFQASAERITKLDEQSAFVNLASSKKRKDDAAYRAEVAAGQETQVAIKAALQGMDSETLYRNRPAFEAVLDAALKKAGIKVGAPVKKAILAALSERDPKADICLDSKGKPEADADLRDTEIVALPDDIALPLPLGYDNETGHDKLLALVKDHCEAYLKDEVLPHVPDAWIDHSKTKVGYEIPLTRHFYVYQPPRPLDVIAAEISQLEKDIMAMLSEVV</sequence>
<dbReference type="GO" id="GO:0009007">
    <property type="term" value="F:site-specific DNA-methyltransferase (adenine-specific) activity"/>
    <property type="evidence" value="ECO:0007669"/>
    <property type="project" value="UniProtKB-EC"/>
</dbReference>
<evidence type="ECO:0000259" key="9">
    <source>
        <dbReference type="Pfam" id="PF12161"/>
    </source>
</evidence>
<feature type="domain" description="N6 adenine-specific DNA methyltransferase N-terminal" evidence="9">
    <location>
        <begin position="10"/>
        <end position="148"/>
    </location>
</feature>
<dbReference type="PRINTS" id="PR00507">
    <property type="entry name" value="N12N6MTFRASE"/>
</dbReference>
<dbReference type="GO" id="GO:0009307">
    <property type="term" value="P:DNA restriction-modification system"/>
    <property type="evidence" value="ECO:0007669"/>
    <property type="project" value="UniProtKB-KW"/>
</dbReference>
<evidence type="ECO:0000259" key="8">
    <source>
        <dbReference type="Pfam" id="PF02384"/>
    </source>
</evidence>